<dbReference type="EMBL" id="JAHLUN010000008">
    <property type="protein sequence ID" value="KAG7764333.1"/>
    <property type="molecule type" value="Genomic_DNA"/>
</dbReference>
<comment type="similarity">
    <text evidence="1">Belongs to the AHA1 family.</text>
</comment>
<dbReference type="Pfam" id="PF09229">
    <property type="entry name" value="Aha1_N"/>
    <property type="match status" value="1"/>
</dbReference>
<dbReference type="PANTHER" id="PTHR13009">
    <property type="entry name" value="HEAT SHOCK PROTEIN 90 HSP90 CO-CHAPERONE AHA-1"/>
    <property type="match status" value="1"/>
</dbReference>
<evidence type="ECO:0000259" key="3">
    <source>
        <dbReference type="SMART" id="SM01000"/>
    </source>
</evidence>
<feature type="compositionally biased region" description="Basic residues" evidence="2">
    <location>
        <begin position="291"/>
        <end position="313"/>
    </location>
</feature>
<dbReference type="PANTHER" id="PTHR13009:SF15">
    <property type="entry name" value="HSP90 CO-CHAPERONE HCH1"/>
    <property type="match status" value="1"/>
</dbReference>
<feature type="compositionally biased region" description="Low complexity" evidence="2">
    <location>
        <begin position="109"/>
        <end position="120"/>
    </location>
</feature>
<sequence length="501" mass="56715">MPEFVSTSHTGVLMSSSDGAGVRRHVYFLVQSAWTYYATAGVRRRDGRSRARRVRLPHLSAQAQRRLQRPHCLHPRLQRHLRAFFRALQQADRRRLRRPFPLPARRGHVAASQQRAVQQRRLARLQRYGLLHQPKPGRRRQGDSDGPLDGRRADSQLQRVRHVPRPAAHDGRVLAADRALAGDGGAQVPRVGDSRAVLGRSSCSVLASQDPTQGGVRLVAARGAAVHPEQGAAGRADGHGDRGTRLRAAREATAPPRSVRALQQGPAHSHSARQRRPHQRLPRQQEVHCQPPKHRVHPRKLHRARGRRAQPRCRAVQRHFFQPAAEYSRRQPTRGSIKDFSRFIVVYNLSTQAAHAMTTIHNPNNWHWVDKNCLSWANAYFQERLPKVRAASDNHTFSVSSVKPVAGDCDVTQRKGKVRCIFDLQVEFVVQVDHDGSVSEHTVRLVEFEHDQQSFEFEVSGDAEKKALVRTHLVPEARAVFERFQDDLLATFESELKHNTS</sequence>
<dbReference type="Proteomes" id="UP000697297">
    <property type="component" value="Unassembled WGS sequence"/>
</dbReference>
<feature type="region of interest" description="Disordered" evidence="2">
    <location>
        <begin position="227"/>
        <end position="313"/>
    </location>
</feature>
<feature type="compositionally biased region" description="Basic residues" evidence="2">
    <location>
        <begin position="270"/>
        <end position="281"/>
    </location>
</feature>
<comment type="caution">
    <text evidence="4">The sequence shown here is derived from an EMBL/GenBank/DDBJ whole genome shotgun (WGS) entry which is preliminary data.</text>
</comment>
<evidence type="ECO:0000256" key="2">
    <source>
        <dbReference type="SAM" id="MobiDB-lite"/>
    </source>
</evidence>
<proteinExistence type="inferred from homology"/>
<accession>A0ABQ7REP5</accession>
<feature type="compositionally biased region" description="Basic and acidic residues" evidence="2">
    <location>
        <begin position="140"/>
        <end position="154"/>
    </location>
</feature>
<dbReference type="SMART" id="SM01000">
    <property type="entry name" value="Aha1_N"/>
    <property type="match status" value="1"/>
</dbReference>
<dbReference type="InterPro" id="IPR036338">
    <property type="entry name" value="Aha1"/>
</dbReference>
<evidence type="ECO:0000313" key="4">
    <source>
        <dbReference type="EMBL" id="KAG7764333.1"/>
    </source>
</evidence>
<gene>
    <name evidence="4" type="ORF">KL946_003013</name>
</gene>
<name>A0ABQ7REP5_9ASCO</name>
<evidence type="ECO:0000313" key="5">
    <source>
        <dbReference type="Proteomes" id="UP000697297"/>
    </source>
</evidence>
<protein>
    <recommendedName>
        <fullName evidence="3">Activator of Hsp90 ATPase AHSA1-like N-terminal domain-containing protein</fullName>
    </recommendedName>
</protein>
<organism evidence="4 5">
    <name type="scientific">Ogataea haglerorum</name>
    <dbReference type="NCBI Taxonomy" id="1937702"/>
    <lineage>
        <taxon>Eukaryota</taxon>
        <taxon>Fungi</taxon>
        <taxon>Dikarya</taxon>
        <taxon>Ascomycota</taxon>
        <taxon>Saccharomycotina</taxon>
        <taxon>Pichiomycetes</taxon>
        <taxon>Pichiales</taxon>
        <taxon>Pichiaceae</taxon>
        <taxon>Ogataea</taxon>
    </lineage>
</organism>
<reference evidence="4 5" key="1">
    <citation type="journal article" date="2021" name="G3 (Bethesda)">
        <title>Genomic diversity, chromosomal rearrangements, and interspecies hybridization in the ogataea polymorpha species complex.</title>
        <authorList>
            <person name="Hanson S.J."/>
            <person name="Cinneide E.O."/>
            <person name="Salzberg L.I."/>
            <person name="Wolfe K.H."/>
            <person name="McGowan J."/>
            <person name="Fitzpatrick D.A."/>
            <person name="Matlin K."/>
        </authorList>
    </citation>
    <scope>NUCLEOTIDE SEQUENCE [LARGE SCALE GENOMIC DNA]</scope>
    <source>
        <strain evidence="4">81-436-3</strain>
    </source>
</reference>
<dbReference type="InterPro" id="IPR015310">
    <property type="entry name" value="AHSA1-like_N"/>
</dbReference>
<dbReference type="SUPFAM" id="SSF103111">
    <property type="entry name" value="Activator of Hsp90 ATPase, Aha1"/>
    <property type="match status" value="1"/>
</dbReference>
<feature type="region of interest" description="Disordered" evidence="2">
    <location>
        <begin position="96"/>
        <end position="172"/>
    </location>
</feature>
<feature type="compositionally biased region" description="Basic and acidic residues" evidence="2">
    <location>
        <begin position="236"/>
        <end position="250"/>
    </location>
</feature>
<dbReference type="Gene3D" id="3.15.10.20">
    <property type="entry name" value="Activator of Hsp90 ATPase Aha1, N-terminal domain"/>
    <property type="match status" value="1"/>
</dbReference>
<keyword evidence="5" id="KW-1185">Reference proteome</keyword>
<feature type="domain" description="Activator of Hsp90 ATPase AHSA1-like N-terminal" evidence="3">
    <location>
        <begin position="370"/>
        <end position="494"/>
    </location>
</feature>
<evidence type="ECO:0000256" key="1">
    <source>
        <dbReference type="ARBA" id="ARBA00006817"/>
    </source>
</evidence>